<evidence type="ECO:0000313" key="7">
    <source>
        <dbReference type="Proteomes" id="UP001300871"/>
    </source>
</evidence>
<evidence type="ECO:0000313" key="6">
    <source>
        <dbReference type="EMBL" id="MDB1999144.1"/>
    </source>
</evidence>
<dbReference type="PANTHER" id="PTHR45138:SF9">
    <property type="entry name" value="DIGUANYLATE CYCLASE DGCM-RELATED"/>
    <property type="match status" value="1"/>
</dbReference>
<dbReference type="Gene3D" id="3.30.70.270">
    <property type="match status" value="1"/>
</dbReference>
<dbReference type="PANTHER" id="PTHR45138">
    <property type="entry name" value="REGULATORY COMPONENTS OF SENSORY TRANSDUCTION SYSTEM"/>
    <property type="match status" value="1"/>
</dbReference>
<dbReference type="RefSeq" id="WP_144233131.1">
    <property type="nucleotide sequence ID" value="NZ_CABHNX010000203.1"/>
</dbReference>
<dbReference type="GO" id="GO:0043709">
    <property type="term" value="P:cell adhesion involved in single-species biofilm formation"/>
    <property type="evidence" value="ECO:0007669"/>
    <property type="project" value="TreeGrafter"/>
</dbReference>
<dbReference type="GO" id="GO:0052621">
    <property type="term" value="F:diguanylate cyclase activity"/>
    <property type="evidence" value="ECO:0007669"/>
    <property type="project" value="TreeGrafter"/>
</dbReference>
<evidence type="ECO:0000256" key="3">
    <source>
        <dbReference type="PROSITE-ProRule" id="PRU00169"/>
    </source>
</evidence>
<dbReference type="GeneID" id="57967145"/>
<dbReference type="Proteomes" id="UP001300871">
    <property type="component" value="Unassembled WGS sequence"/>
</dbReference>
<keyword evidence="6" id="KW-0808">Transferase</keyword>
<keyword evidence="3" id="KW-0597">Phosphoprotein</keyword>
<feature type="domain" description="Response regulatory" evidence="4">
    <location>
        <begin position="6"/>
        <end position="121"/>
    </location>
</feature>
<dbReference type="AlphaFoldDB" id="A0AAW6ANI1"/>
<gene>
    <name evidence="6" type="ORF">PM006_02900</name>
</gene>
<protein>
    <recommendedName>
        <fullName evidence="1">Stage 0 sporulation protein A homolog</fullName>
    </recommendedName>
</protein>
<keyword evidence="6" id="KW-0548">Nucleotidyltransferase</keyword>
<evidence type="ECO:0000256" key="1">
    <source>
        <dbReference type="ARBA" id="ARBA00018672"/>
    </source>
</evidence>
<feature type="modified residue" description="4-aspartylphosphate" evidence="3">
    <location>
        <position position="55"/>
    </location>
</feature>
<dbReference type="Pfam" id="PF00072">
    <property type="entry name" value="Response_reg"/>
    <property type="match status" value="1"/>
</dbReference>
<proteinExistence type="predicted"/>
<evidence type="ECO:0000259" key="4">
    <source>
        <dbReference type="PROSITE" id="PS50110"/>
    </source>
</evidence>
<dbReference type="InterPro" id="IPR029787">
    <property type="entry name" value="Nucleotide_cyclase"/>
</dbReference>
<accession>A0AAW6ANI1</accession>
<dbReference type="CDD" id="cd17574">
    <property type="entry name" value="REC_OmpR"/>
    <property type="match status" value="1"/>
</dbReference>
<dbReference type="SUPFAM" id="SSF55073">
    <property type="entry name" value="Nucleotide cyclase"/>
    <property type="match status" value="1"/>
</dbReference>
<dbReference type="InterPro" id="IPR011006">
    <property type="entry name" value="CheY-like_superfamily"/>
</dbReference>
<name>A0AAW6ANI1_CLOSY</name>
<evidence type="ECO:0000259" key="5">
    <source>
        <dbReference type="PROSITE" id="PS50887"/>
    </source>
</evidence>
<dbReference type="SUPFAM" id="SSF52172">
    <property type="entry name" value="CheY-like"/>
    <property type="match status" value="1"/>
</dbReference>
<reference evidence="6" key="1">
    <citation type="submission" date="2023-01" db="EMBL/GenBank/DDBJ databases">
        <title>Human gut microbiome strain richness.</title>
        <authorList>
            <person name="Chen-Liaw A."/>
        </authorList>
    </citation>
    <scope>NUCLEOTIDE SEQUENCE</scope>
    <source>
        <strain evidence="6">B1_m1001713B170214d0_201011</strain>
    </source>
</reference>
<sequence>MKSRQTILAIDDSLLICQQIEKVLKSDELEIHKAYTAKTALEKLEELQPDLILLDVILPDMEGYELFHKIREHEKSQTPVIFITSMDSEQDILKGFSLGACDYIKKPFLPEELRSRVKAHLHDKQEKDELRSMNETLRANMEKLNRAVFRDELTSLYNRRFVVEKLAQDLMEEGREDALVMADVDNFKHINDTYGHSVGDMVLVGIANIMESICRRHKVIRWGGEEFLLVLMAVTKRGVLEICEEIRREISAFPFMCGDVDFSCTVTLGVEMYDKQKSFDENIVCADKALYLGKTSGKNRVVMYGSENETGE</sequence>
<dbReference type="PROSITE" id="PS50110">
    <property type="entry name" value="RESPONSE_REGULATORY"/>
    <property type="match status" value="1"/>
</dbReference>
<dbReference type="SMART" id="SM00448">
    <property type="entry name" value="REC"/>
    <property type="match status" value="1"/>
</dbReference>
<comment type="function">
    <text evidence="2">May play the central regulatory role in sporulation. It may be an element of the effector pathway responsible for the activation of sporulation genes in response to nutritional stress. Spo0A may act in concert with spo0H (a sigma factor) to control the expression of some genes that are critical to the sporulation process.</text>
</comment>
<comment type="caution">
    <text evidence="6">The sequence shown here is derived from an EMBL/GenBank/DDBJ whole genome shotgun (WGS) entry which is preliminary data.</text>
</comment>
<dbReference type="EMBL" id="JAQLGM010000004">
    <property type="protein sequence ID" value="MDB1999144.1"/>
    <property type="molecule type" value="Genomic_DNA"/>
</dbReference>
<dbReference type="InterPro" id="IPR000160">
    <property type="entry name" value="GGDEF_dom"/>
</dbReference>
<dbReference type="SMART" id="SM00267">
    <property type="entry name" value="GGDEF"/>
    <property type="match status" value="1"/>
</dbReference>
<dbReference type="InterPro" id="IPR043128">
    <property type="entry name" value="Rev_trsase/Diguanyl_cyclase"/>
</dbReference>
<dbReference type="GO" id="GO:1902201">
    <property type="term" value="P:negative regulation of bacterial-type flagellum-dependent cell motility"/>
    <property type="evidence" value="ECO:0007669"/>
    <property type="project" value="TreeGrafter"/>
</dbReference>
<feature type="domain" description="GGDEF" evidence="5">
    <location>
        <begin position="175"/>
        <end position="306"/>
    </location>
</feature>
<organism evidence="6 7">
    <name type="scientific">Clostridium symbiosum</name>
    <name type="common">Bacteroides symbiosus</name>
    <dbReference type="NCBI Taxonomy" id="1512"/>
    <lineage>
        <taxon>Bacteria</taxon>
        <taxon>Bacillati</taxon>
        <taxon>Bacillota</taxon>
        <taxon>Clostridia</taxon>
        <taxon>Lachnospirales</taxon>
        <taxon>Lachnospiraceae</taxon>
        <taxon>Otoolea</taxon>
    </lineage>
</organism>
<dbReference type="GO" id="GO:0005886">
    <property type="term" value="C:plasma membrane"/>
    <property type="evidence" value="ECO:0007669"/>
    <property type="project" value="TreeGrafter"/>
</dbReference>
<dbReference type="InterPro" id="IPR001789">
    <property type="entry name" value="Sig_transdc_resp-reg_receiver"/>
</dbReference>
<dbReference type="GO" id="GO:0000160">
    <property type="term" value="P:phosphorelay signal transduction system"/>
    <property type="evidence" value="ECO:0007669"/>
    <property type="project" value="InterPro"/>
</dbReference>
<evidence type="ECO:0000256" key="2">
    <source>
        <dbReference type="ARBA" id="ARBA00024867"/>
    </source>
</evidence>
<dbReference type="NCBIfam" id="TIGR00254">
    <property type="entry name" value="GGDEF"/>
    <property type="match status" value="1"/>
</dbReference>
<dbReference type="InterPro" id="IPR050469">
    <property type="entry name" value="Diguanylate_Cyclase"/>
</dbReference>
<dbReference type="Pfam" id="PF00990">
    <property type="entry name" value="GGDEF"/>
    <property type="match status" value="1"/>
</dbReference>
<dbReference type="PROSITE" id="PS50887">
    <property type="entry name" value="GGDEF"/>
    <property type="match status" value="1"/>
</dbReference>
<dbReference type="Gene3D" id="3.40.50.2300">
    <property type="match status" value="1"/>
</dbReference>
<dbReference type="CDD" id="cd01949">
    <property type="entry name" value="GGDEF"/>
    <property type="match status" value="1"/>
</dbReference>